<feature type="transmembrane region" description="Helical" evidence="1">
    <location>
        <begin position="114"/>
        <end position="139"/>
    </location>
</feature>
<organism evidence="2 3">
    <name type="scientific">Parvularcula dongshanensis</name>
    <dbReference type="NCBI Taxonomy" id="1173995"/>
    <lineage>
        <taxon>Bacteria</taxon>
        <taxon>Pseudomonadati</taxon>
        <taxon>Pseudomonadota</taxon>
        <taxon>Alphaproteobacteria</taxon>
        <taxon>Parvularculales</taxon>
        <taxon>Parvularculaceae</taxon>
        <taxon>Parvularcula</taxon>
    </lineage>
</organism>
<protein>
    <submittedName>
        <fullName evidence="2">Uncharacterized protein</fullName>
    </submittedName>
</protein>
<evidence type="ECO:0000313" key="2">
    <source>
        <dbReference type="EMBL" id="MBB4660228.1"/>
    </source>
</evidence>
<comment type="caution">
    <text evidence="2">The sequence shown here is derived from an EMBL/GenBank/DDBJ whole genome shotgun (WGS) entry which is preliminary data.</text>
</comment>
<dbReference type="AlphaFoldDB" id="A0A840I7Z5"/>
<keyword evidence="1" id="KW-0472">Membrane</keyword>
<keyword evidence="1" id="KW-1133">Transmembrane helix</keyword>
<dbReference type="RefSeq" id="WP_031556395.1">
    <property type="nucleotide sequence ID" value="NZ_JACHOB010000007.1"/>
</dbReference>
<keyword evidence="1" id="KW-0812">Transmembrane</keyword>
<keyword evidence="3" id="KW-1185">Reference proteome</keyword>
<feature type="transmembrane region" description="Helical" evidence="1">
    <location>
        <begin position="50"/>
        <end position="71"/>
    </location>
</feature>
<dbReference type="EMBL" id="JACHOB010000007">
    <property type="protein sequence ID" value="MBB4660228.1"/>
    <property type="molecule type" value="Genomic_DNA"/>
</dbReference>
<accession>A0A840I7Z5</accession>
<name>A0A840I7Z5_9PROT</name>
<reference evidence="2 3" key="1">
    <citation type="submission" date="2020-08" db="EMBL/GenBank/DDBJ databases">
        <title>Genomic Encyclopedia of Type Strains, Phase IV (KMG-IV): sequencing the most valuable type-strain genomes for metagenomic binning, comparative biology and taxonomic classification.</title>
        <authorList>
            <person name="Goeker M."/>
        </authorList>
    </citation>
    <scope>NUCLEOTIDE SEQUENCE [LARGE SCALE GENOMIC DNA]</scope>
    <source>
        <strain evidence="2 3">DSM 102850</strain>
    </source>
</reference>
<proteinExistence type="predicted"/>
<evidence type="ECO:0000313" key="3">
    <source>
        <dbReference type="Proteomes" id="UP000563524"/>
    </source>
</evidence>
<evidence type="ECO:0000256" key="1">
    <source>
        <dbReference type="SAM" id="Phobius"/>
    </source>
</evidence>
<feature type="transmembrane region" description="Helical" evidence="1">
    <location>
        <begin position="12"/>
        <end position="30"/>
    </location>
</feature>
<sequence>MAKRSVFDTPEVPVALFGFLLNFVWEFWQVPLYGDIPDAPHWEAVKTCTIATFGDVGIVLVAFWCAAVAGRSRHWIASPATKTIATFLIVGVGITLIAEYLATEVWDRWSYGELMPILPGLGIGVSPVLQWLLVPLALIPLSRRMLCAASPT</sequence>
<gene>
    <name evidence="2" type="ORF">GGQ59_002778</name>
</gene>
<feature type="transmembrane region" description="Helical" evidence="1">
    <location>
        <begin position="83"/>
        <end position="102"/>
    </location>
</feature>
<dbReference type="Proteomes" id="UP000563524">
    <property type="component" value="Unassembled WGS sequence"/>
</dbReference>